<gene>
    <name evidence="1" type="ORF">EGYM00163_LOCUS22559</name>
</gene>
<evidence type="ECO:0000313" key="1">
    <source>
        <dbReference type="EMBL" id="CAE0811411.1"/>
    </source>
</evidence>
<proteinExistence type="predicted"/>
<name>A0A7S4CZS4_9EUGL</name>
<accession>A0A7S4CZS4</accession>
<organism evidence="1">
    <name type="scientific">Eutreptiella gymnastica</name>
    <dbReference type="NCBI Taxonomy" id="73025"/>
    <lineage>
        <taxon>Eukaryota</taxon>
        <taxon>Discoba</taxon>
        <taxon>Euglenozoa</taxon>
        <taxon>Euglenida</taxon>
        <taxon>Spirocuta</taxon>
        <taxon>Euglenophyceae</taxon>
        <taxon>Eutreptiales</taxon>
        <taxon>Eutreptiaceae</taxon>
        <taxon>Eutreptiella</taxon>
    </lineage>
</organism>
<dbReference type="EMBL" id="HBJA01063903">
    <property type="protein sequence ID" value="CAE0811411.1"/>
    <property type="molecule type" value="Transcribed_RNA"/>
</dbReference>
<reference evidence="1" key="1">
    <citation type="submission" date="2021-01" db="EMBL/GenBank/DDBJ databases">
        <authorList>
            <person name="Corre E."/>
            <person name="Pelletier E."/>
            <person name="Niang G."/>
            <person name="Scheremetjew M."/>
            <person name="Finn R."/>
            <person name="Kale V."/>
            <person name="Holt S."/>
            <person name="Cochrane G."/>
            <person name="Meng A."/>
            <person name="Brown T."/>
            <person name="Cohen L."/>
        </authorList>
    </citation>
    <scope>NUCLEOTIDE SEQUENCE</scope>
    <source>
        <strain evidence="1">CCMP1594</strain>
    </source>
</reference>
<protein>
    <submittedName>
        <fullName evidence="1">Uncharacterized protein</fullName>
    </submittedName>
</protein>
<sequence length="120" mass="13401">MGARPLWGNVDVAVLGVHLCGSTAPAQPHGLVTCGLCSKRCARGTPSHFSACGKCTWEQVHGARTVRTVWGNYTAFNPPNWTHTERYYTATLALKKQPENRYHMTFLQSKVNLDWARQDN</sequence>
<dbReference type="AlphaFoldDB" id="A0A7S4CZS4"/>